<keyword evidence="1" id="KW-0808">Transferase</keyword>
<protein>
    <submittedName>
        <fullName evidence="1">Putative reverse transcriptase domain-containing protein</fullName>
    </submittedName>
</protein>
<dbReference type="GO" id="GO:0003964">
    <property type="term" value="F:RNA-directed DNA polymerase activity"/>
    <property type="evidence" value="ECO:0007669"/>
    <property type="project" value="UniProtKB-KW"/>
</dbReference>
<gene>
    <name evidence="1" type="ORF">Tci_377665</name>
</gene>
<dbReference type="PANTHER" id="PTHR48462">
    <property type="entry name" value="PROTEIN, PUTATIVE-RELATED"/>
    <property type="match status" value="1"/>
</dbReference>
<accession>A0A699HFJ6</accession>
<dbReference type="PANTHER" id="PTHR48462:SF1">
    <property type="entry name" value="PROTEIN, PUTATIVE-RELATED"/>
    <property type="match status" value="1"/>
</dbReference>
<reference evidence="1" key="1">
    <citation type="journal article" date="2019" name="Sci. Rep.">
        <title>Draft genome of Tanacetum cinerariifolium, the natural source of mosquito coil.</title>
        <authorList>
            <person name="Yamashiro T."/>
            <person name="Shiraishi A."/>
            <person name="Satake H."/>
            <person name="Nakayama K."/>
        </authorList>
    </citation>
    <scope>NUCLEOTIDE SEQUENCE</scope>
</reference>
<organism evidence="1">
    <name type="scientific">Tanacetum cinerariifolium</name>
    <name type="common">Dalmatian daisy</name>
    <name type="synonym">Chrysanthemum cinerariifolium</name>
    <dbReference type="NCBI Taxonomy" id="118510"/>
    <lineage>
        <taxon>Eukaryota</taxon>
        <taxon>Viridiplantae</taxon>
        <taxon>Streptophyta</taxon>
        <taxon>Embryophyta</taxon>
        <taxon>Tracheophyta</taxon>
        <taxon>Spermatophyta</taxon>
        <taxon>Magnoliopsida</taxon>
        <taxon>eudicotyledons</taxon>
        <taxon>Gunneridae</taxon>
        <taxon>Pentapetalae</taxon>
        <taxon>asterids</taxon>
        <taxon>campanulids</taxon>
        <taxon>Asterales</taxon>
        <taxon>Asteraceae</taxon>
        <taxon>Asteroideae</taxon>
        <taxon>Anthemideae</taxon>
        <taxon>Anthemidinae</taxon>
        <taxon>Tanacetum</taxon>
    </lineage>
</organism>
<keyword evidence="1" id="KW-0695">RNA-directed DNA polymerase</keyword>
<name>A0A699HFJ6_TANCI</name>
<keyword evidence="1" id="KW-0548">Nucleotidyltransferase</keyword>
<dbReference type="AlphaFoldDB" id="A0A699HFJ6"/>
<proteinExistence type="predicted"/>
<evidence type="ECO:0000313" key="1">
    <source>
        <dbReference type="EMBL" id="GEY05691.1"/>
    </source>
</evidence>
<dbReference type="EMBL" id="BKCJ010148646">
    <property type="protein sequence ID" value="GEY05691.1"/>
    <property type="molecule type" value="Genomic_DNA"/>
</dbReference>
<sequence length="262" mass="30332">MKEAALFFDKGLHGSIENIVVCGEPFFSDDLLLYPFDLGVGVCYRKKWLPLMLSWPRGPNLGYCKTTSYVTVAYVDIAPSKAQQTPASAFLVKWFRIWIYVLHMLRIFYFDMTVRHKAFFEYLRAPHAQDFLFAIPIDGLGQHMSPVEYRTILKYRLMIPSFLVDEICPICCKACFVSFGEHAVNYKELTGFKYQHDMVRNVLFDVYRRAGISAKKKALVNFLTDPLDGRSTLRHADVLILNRLEGTCLCRSDWGFSSRRFE</sequence>
<comment type="caution">
    <text evidence="1">The sequence shown here is derived from an EMBL/GenBank/DDBJ whole genome shotgun (WGS) entry which is preliminary data.</text>
</comment>